<dbReference type="InterPro" id="IPR048342">
    <property type="entry name" value="DUF1285_C"/>
</dbReference>
<organism evidence="3">
    <name type="scientific">Salinispirillum sp. LH 10-3-1</name>
    <dbReference type="NCBI Taxonomy" id="2952525"/>
    <lineage>
        <taxon>Bacteria</taxon>
        <taxon>Pseudomonadati</taxon>
        <taxon>Pseudomonadota</taxon>
        <taxon>Gammaproteobacteria</taxon>
        <taxon>Oceanospirillales</taxon>
        <taxon>Saccharospirillaceae</taxon>
        <taxon>Salinispirillum</taxon>
    </lineage>
</organism>
<proteinExistence type="predicted"/>
<gene>
    <name evidence="3" type="ORF">NFC81_07890</name>
</gene>
<name>A0AB38YBB4_9GAMM</name>
<dbReference type="InterPro" id="IPR048341">
    <property type="entry name" value="DUF1285_N"/>
</dbReference>
<evidence type="ECO:0000259" key="2">
    <source>
        <dbReference type="Pfam" id="PF21028"/>
    </source>
</evidence>
<dbReference type="Pfam" id="PF21028">
    <property type="entry name" value="DUF1285_C"/>
    <property type="match status" value="1"/>
</dbReference>
<dbReference type="AlphaFoldDB" id="A0AB38YBB4"/>
<dbReference type="EMBL" id="CP101717">
    <property type="protein sequence ID" value="WLD56658.1"/>
    <property type="molecule type" value="Genomic_DNA"/>
</dbReference>
<reference evidence="3" key="1">
    <citation type="submission" date="2022-07" db="EMBL/GenBank/DDBJ databases">
        <title>Complete genome sequence of Salinispirillum sp. LH10-3-1 capable of multiple carbohydrate inversion isolated from a soda lake.</title>
        <authorList>
            <person name="Liu J."/>
            <person name="Zhai Y."/>
            <person name="Zhang H."/>
            <person name="Yang H."/>
            <person name="Qu J."/>
            <person name="Li J."/>
        </authorList>
    </citation>
    <scope>NUCLEOTIDE SEQUENCE</scope>
    <source>
        <strain evidence="3">LH 10-3-1</strain>
    </source>
</reference>
<dbReference type="Gene3D" id="2.30.270.10">
    <property type="entry name" value="duf1285 protein"/>
    <property type="match status" value="1"/>
</dbReference>
<evidence type="ECO:0000259" key="1">
    <source>
        <dbReference type="Pfam" id="PF06938"/>
    </source>
</evidence>
<dbReference type="RefSeq" id="WP_304993941.1">
    <property type="nucleotide sequence ID" value="NZ_CP101717.1"/>
</dbReference>
<accession>A0AB38YBB4</accession>
<feature type="domain" description="DUF1285" evidence="1">
    <location>
        <begin position="20"/>
        <end position="85"/>
    </location>
</feature>
<dbReference type="Pfam" id="PF06938">
    <property type="entry name" value="DUF1285_N"/>
    <property type="match status" value="1"/>
</dbReference>
<dbReference type="Gene3D" id="3.10.540.10">
    <property type="entry name" value="duf1285 like domain"/>
    <property type="match status" value="1"/>
</dbReference>
<sequence length="177" mass="20253">MLDLSVLGREPTSKEVFKRAPTHLWHPEGCGDIDIRIDGIGQWFHEGGIIRRQGLVRLLASILSREDNDYWLTTPVEKMRIQVEDLPFVITELREENERLVAITNVGEVLDDIEGWTLEVDADGELRPAVKVFDELQARLSRNIYYDLAYRALAEGVERGGVLYWQFAGRDYPLGKA</sequence>
<evidence type="ECO:0000313" key="3">
    <source>
        <dbReference type="EMBL" id="WLD56658.1"/>
    </source>
</evidence>
<feature type="domain" description="DUF1285" evidence="2">
    <location>
        <begin position="87"/>
        <end position="170"/>
    </location>
</feature>
<dbReference type="InterPro" id="IPR023361">
    <property type="entry name" value="DUF1285_beta_roll_sf"/>
</dbReference>
<protein>
    <submittedName>
        <fullName evidence="3">DUF1285 domain-containing protein</fullName>
    </submittedName>
</protein>